<feature type="coiled-coil region" evidence="1">
    <location>
        <begin position="145"/>
        <end position="172"/>
    </location>
</feature>
<accession>A0AAV5WKC1</accession>
<dbReference type="AlphaFoldDB" id="A0AAV5WKC1"/>
<proteinExistence type="predicted"/>
<evidence type="ECO:0008006" key="4">
    <source>
        <dbReference type="Google" id="ProtNLM"/>
    </source>
</evidence>
<keyword evidence="1" id="KW-0175">Coiled coil</keyword>
<keyword evidence="3" id="KW-1185">Reference proteome</keyword>
<evidence type="ECO:0000313" key="2">
    <source>
        <dbReference type="EMBL" id="GMT30249.1"/>
    </source>
</evidence>
<sequence length="209" mass="23969">TLYALHLYYIITYVQLVSQIVRMEHPMMGSFTRCQLCFLDLTKSDGIIATLPTPSHILLCGHIVCDRCKNENKDESSHILCRFCGFQYDSFHMPSKNETNSSPFFLEKCQIYCGDHLKPFDLQCSCGDTICTLCAQDSHAAHFRYVELFETTDKLNEELARMRQARNQMSEDKTAVLKEKYRIENAIITANAEIATKFARIIAQAISRC</sequence>
<evidence type="ECO:0000313" key="3">
    <source>
        <dbReference type="Proteomes" id="UP001432322"/>
    </source>
</evidence>
<protein>
    <recommendedName>
        <fullName evidence="4">RING-type domain-containing protein</fullName>
    </recommendedName>
</protein>
<evidence type="ECO:0000256" key="1">
    <source>
        <dbReference type="SAM" id="Coils"/>
    </source>
</evidence>
<name>A0AAV5WKC1_9BILA</name>
<gene>
    <name evidence="2" type="ORF">PFISCL1PPCAC_21546</name>
</gene>
<organism evidence="2 3">
    <name type="scientific">Pristionchus fissidentatus</name>
    <dbReference type="NCBI Taxonomy" id="1538716"/>
    <lineage>
        <taxon>Eukaryota</taxon>
        <taxon>Metazoa</taxon>
        <taxon>Ecdysozoa</taxon>
        <taxon>Nematoda</taxon>
        <taxon>Chromadorea</taxon>
        <taxon>Rhabditida</taxon>
        <taxon>Rhabditina</taxon>
        <taxon>Diplogasteromorpha</taxon>
        <taxon>Diplogasteroidea</taxon>
        <taxon>Neodiplogasteridae</taxon>
        <taxon>Pristionchus</taxon>
    </lineage>
</organism>
<feature type="non-terminal residue" evidence="2">
    <location>
        <position position="1"/>
    </location>
</feature>
<comment type="caution">
    <text evidence="2">The sequence shown here is derived from an EMBL/GenBank/DDBJ whole genome shotgun (WGS) entry which is preliminary data.</text>
</comment>
<dbReference type="Proteomes" id="UP001432322">
    <property type="component" value="Unassembled WGS sequence"/>
</dbReference>
<feature type="non-terminal residue" evidence="2">
    <location>
        <position position="209"/>
    </location>
</feature>
<dbReference type="EMBL" id="BTSY01000005">
    <property type="protein sequence ID" value="GMT30249.1"/>
    <property type="molecule type" value="Genomic_DNA"/>
</dbReference>
<reference evidence="2" key="1">
    <citation type="submission" date="2023-10" db="EMBL/GenBank/DDBJ databases">
        <title>Genome assembly of Pristionchus species.</title>
        <authorList>
            <person name="Yoshida K."/>
            <person name="Sommer R.J."/>
        </authorList>
    </citation>
    <scope>NUCLEOTIDE SEQUENCE</scope>
    <source>
        <strain evidence="2">RS5133</strain>
    </source>
</reference>